<dbReference type="InterPro" id="IPR005036">
    <property type="entry name" value="CBM21_dom"/>
</dbReference>
<evidence type="ECO:0000313" key="5">
    <source>
        <dbReference type="Proteomes" id="UP000001555"/>
    </source>
</evidence>
<dbReference type="Gene3D" id="2.60.40.2440">
    <property type="entry name" value="Carbohydrate binding type-21 domain"/>
    <property type="match status" value="1"/>
</dbReference>
<dbReference type="OrthoDB" id="8942186at2759"/>
<dbReference type="EnsemblMetazoa" id="ISCW005291-RA">
    <property type="protein sequence ID" value="ISCW005291-PA"/>
    <property type="gene ID" value="ISCW005291"/>
</dbReference>
<dbReference type="GO" id="GO:0005979">
    <property type="term" value="P:regulation of glycogen biosynthetic process"/>
    <property type="evidence" value="ECO:0000318"/>
    <property type="project" value="GO_Central"/>
</dbReference>
<dbReference type="STRING" id="6945.B7PLL3"/>
<reference evidence="4" key="2">
    <citation type="submission" date="2020-05" db="UniProtKB">
        <authorList>
            <consortium name="EnsemblMetazoa"/>
        </authorList>
    </citation>
    <scope>IDENTIFICATION</scope>
    <source>
        <strain evidence="4">wikel</strain>
    </source>
</reference>
<dbReference type="HOGENOM" id="CLU_482593_0_0_1"/>
<dbReference type="PANTHER" id="PTHR12307">
    <property type="entry name" value="PROTEIN PHOSPHATASE 1 REGULATORY SUBUNIT"/>
    <property type="match status" value="1"/>
</dbReference>
<proteinExistence type="predicted"/>
<dbReference type="EMBL" id="DS741077">
    <property type="protein sequence ID" value="EEC07485.1"/>
    <property type="molecule type" value="Genomic_DNA"/>
</dbReference>
<dbReference type="EMBL" id="ABJB010356618">
    <property type="status" value="NOT_ANNOTATED_CDS"/>
    <property type="molecule type" value="Genomic_DNA"/>
</dbReference>
<dbReference type="PaxDb" id="6945-B7PLL3"/>
<feature type="compositionally biased region" description="Polar residues" evidence="1">
    <location>
        <begin position="18"/>
        <end position="29"/>
    </location>
</feature>
<dbReference type="InParanoid" id="B7PLL3"/>
<feature type="region of interest" description="Disordered" evidence="1">
    <location>
        <begin position="1"/>
        <end position="56"/>
    </location>
</feature>
<protein>
    <submittedName>
        <fullName evidence="3 4">Protein phosphatase 1 binding protein, putative</fullName>
    </submittedName>
</protein>
<dbReference type="VEuPathDB" id="VectorBase:ISCW005291"/>
<dbReference type="PROSITE" id="PS51159">
    <property type="entry name" value="CBM21"/>
    <property type="match status" value="1"/>
</dbReference>
<dbReference type="Pfam" id="PF03370">
    <property type="entry name" value="CBM_21"/>
    <property type="match status" value="1"/>
</dbReference>
<feature type="region of interest" description="Disordered" evidence="1">
    <location>
        <begin position="253"/>
        <end position="277"/>
    </location>
</feature>
<feature type="domain" description="CBM21" evidence="2">
    <location>
        <begin position="441"/>
        <end position="547"/>
    </location>
</feature>
<dbReference type="InterPro" id="IPR038175">
    <property type="entry name" value="CBM21_dom_sf"/>
</dbReference>
<organism>
    <name type="scientific">Ixodes scapularis</name>
    <name type="common">Black-legged tick</name>
    <name type="synonym">Deer tick</name>
    <dbReference type="NCBI Taxonomy" id="6945"/>
    <lineage>
        <taxon>Eukaryota</taxon>
        <taxon>Metazoa</taxon>
        <taxon>Ecdysozoa</taxon>
        <taxon>Arthropoda</taxon>
        <taxon>Chelicerata</taxon>
        <taxon>Arachnida</taxon>
        <taxon>Acari</taxon>
        <taxon>Parasitiformes</taxon>
        <taxon>Ixodida</taxon>
        <taxon>Ixodoidea</taxon>
        <taxon>Ixodidae</taxon>
        <taxon>Ixodinae</taxon>
        <taxon>Ixodes</taxon>
    </lineage>
</organism>
<evidence type="ECO:0000256" key="1">
    <source>
        <dbReference type="SAM" id="MobiDB-lite"/>
    </source>
</evidence>
<keyword evidence="5" id="KW-1185">Reference proteome</keyword>
<name>B7PLL3_IXOSC</name>
<evidence type="ECO:0000313" key="3">
    <source>
        <dbReference type="EMBL" id="EEC07485.1"/>
    </source>
</evidence>
<dbReference type="GO" id="GO:0008157">
    <property type="term" value="F:protein phosphatase 1 binding"/>
    <property type="evidence" value="ECO:0000318"/>
    <property type="project" value="GO_Central"/>
</dbReference>
<dbReference type="AlphaFoldDB" id="B7PLL3"/>
<feature type="region of interest" description="Disordered" evidence="1">
    <location>
        <begin position="85"/>
        <end position="117"/>
    </location>
</feature>
<evidence type="ECO:0000259" key="2">
    <source>
        <dbReference type="PROSITE" id="PS51159"/>
    </source>
</evidence>
<dbReference type="GO" id="GO:2001069">
    <property type="term" value="F:glycogen binding"/>
    <property type="evidence" value="ECO:0000318"/>
    <property type="project" value="GO_Central"/>
</dbReference>
<accession>B7PLL3</accession>
<feature type="compositionally biased region" description="Low complexity" evidence="1">
    <location>
        <begin position="310"/>
        <end position="338"/>
    </location>
</feature>
<feature type="compositionally biased region" description="Low complexity" evidence="1">
    <location>
        <begin position="96"/>
        <end position="109"/>
    </location>
</feature>
<dbReference type="GO" id="GO:0000164">
    <property type="term" value="C:protein phosphatase type 1 complex"/>
    <property type="evidence" value="ECO:0000318"/>
    <property type="project" value="GO_Central"/>
</dbReference>
<dbReference type="PANTHER" id="PTHR12307:SF53">
    <property type="entry name" value="PROTEIN PHOSPHATASE 1 REGULATORY SUBUNIT"/>
    <property type="match status" value="1"/>
</dbReference>
<dbReference type="InterPro" id="IPR050782">
    <property type="entry name" value="PP1_regulatory_subunit_3"/>
</dbReference>
<gene>
    <name evidence="4" type="primary">8052469</name>
    <name evidence="3" type="ORF">IscW_ISCW005291</name>
</gene>
<reference evidence="3 5" key="1">
    <citation type="submission" date="2008-03" db="EMBL/GenBank/DDBJ databases">
        <title>Annotation of Ixodes scapularis.</title>
        <authorList>
            <consortium name="Ixodes scapularis Genome Project Consortium"/>
            <person name="Caler E."/>
            <person name="Hannick L.I."/>
            <person name="Bidwell S."/>
            <person name="Joardar V."/>
            <person name="Thiagarajan M."/>
            <person name="Amedeo P."/>
            <person name="Galinsky K.J."/>
            <person name="Schobel S."/>
            <person name="Inman J."/>
            <person name="Hostetler J."/>
            <person name="Miller J."/>
            <person name="Hammond M."/>
            <person name="Megy K."/>
            <person name="Lawson D."/>
            <person name="Kodira C."/>
            <person name="Sutton G."/>
            <person name="Meyer J."/>
            <person name="Hill C.A."/>
            <person name="Birren B."/>
            <person name="Nene V."/>
            <person name="Collins F."/>
            <person name="Alarcon-Chaidez F."/>
            <person name="Wikel S."/>
            <person name="Strausberg R."/>
        </authorList>
    </citation>
    <scope>NUCLEOTIDE SEQUENCE [LARGE SCALE GENOMIC DNA]</scope>
    <source>
        <strain evidence="5">Wikel</strain>
        <strain evidence="3">Wikel colony</strain>
    </source>
</reference>
<evidence type="ECO:0000313" key="4">
    <source>
        <dbReference type="EnsemblMetazoa" id="ISCW005291-PA"/>
    </source>
</evidence>
<dbReference type="VEuPathDB" id="VectorBase:ISCP_001710"/>
<sequence length="565" mass="59983">MDERPSVVQCPPVRQLAPATTTPQGSQSALLVGNGTGPWEPHGTQGGSDDVEPTDTSANFLVRTGRALYERLYSLLQDESVDCVVQSGEESVDEPSSTSSLDLGDSDSSAEIGVDGRVSAPPAVASLSSVEVSLPSDDLPASYPPEREVVRAALSQHHSLPDDSFPFPIVQGLVRPGGASVLLKNGNSSADLVEEAFQDVTDGLAEEFRDDGSPADTGAEVAATDVAADASAEVIATGAVASAVDRSDFSVGTGIAESTEGPSSAEPDNKRPRSKRFAKHRFQEAAPLKQRNAEGPPAALQAVALEPYPADGSPSSFSSSANDVPSSVDTSPSSSSTPRSREESDDEDSASRGRLLRSTSLKTGKSPPGTPYKKKIVRFADAMGLDLAAVRTIVSGDVPNIPASAFSHLDLERQVSPPRTSGPSLVLAPLFAQPGASSEFLTRLTAQKVCLESVVVTGCAIHAVIRVLNVAFEKLVILRYSLDQWRSFCDLRAVYLPGSSDGLSDRFGADLYLSENCARPMVQMCVRYVVGDREFWDNNGGTNYRFEFRESPRDEPEMTPLMNYL</sequence>
<feature type="region of interest" description="Disordered" evidence="1">
    <location>
        <begin position="310"/>
        <end position="373"/>
    </location>
</feature>
<dbReference type="VEuPathDB" id="VectorBase:ISCI005291"/>
<dbReference type="Proteomes" id="UP000001555">
    <property type="component" value="Unassembled WGS sequence"/>
</dbReference>